<reference evidence="9" key="1">
    <citation type="journal article" date="2019" name="Int. J. Syst. Evol. Microbiol.">
        <title>The Global Catalogue of Microorganisms (GCM) 10K type strain sequencing project: providing services to taxonomists for standard genome sequencing and annotation.</title>
        <authorList>
            <consortium name="The Broad Institute Genomics Platform"/>
            <consortium name="The Broad Institute Genome Sequencing Center for Infectious Disease"/>
            <person name="Wu L."/>
            <person name="Ma J."/>
        </authorList>
    </citation>
    <scope>NUCLEOTIDE SEQUENCE [LARGE SCALE GENOMIC DNA]</scope>
    <source>
        <strain evidence="9">JCM 16601</strain>
    </source>
</reference>
<organism evidence="8 9">
    <name type="scientific">Mucilaginibacter dorajii</name>
    <dbReference type="NCBI Taxonomy" id="692994"/>
    <lineage>
        <taxon>Bacteria</taxon>
        <taxon>Pseudomonadati</taxon>
        <taxon>Bacteroidota</taxon>
        <taxon>Sphingobacteriia</taxon>
        <taxon>Sphingobacteriales</taxon>
        <taxon>Sphingobacteriaceae</taxon>
        <taxon>Mucilaginibacter</taxon>
    </lineage>
</organism>
<proteinExistence type="predicted"/>
<evidence type="ECO:0000313" key="9">
    <source>
        <dbReference type="Proteomes" id="UP001500742"/>
    </source>
</evidence>
<evidence type="ECO:0000256" key="1">
    <source>
        <dbReference type="ARBA" id="ARBA00022723"/>
    </source>
</evidence>
<dbReference type="Pfam" id="PF07731">
    <property type="entry name" value="Cu-oxidase_2"/>
    <property type="match status" value="1"/>
</dbReference>
<dbReference type="InterPro" id="IPR045087">
    <property type="entry name" value="Cu-oxidase_fam"/>
</dbReference>
<dbReference type="PROSITE" id="PS00080">
    <property type="entry name" value="MULTICOPPER_OXIDASE2"/>
    <property type="match status" value="1"/>
</dbReference>
<dbReference type="RefSeq" id="WP_259094188.1">
    <property type="nucleotide sequence ID" value="NZ_BAAAZC010000010.1"/>
</dbReference>
<feature type="signal peptide" evidence="4">
    <location>
        <begin position="1"/>
        <end position="19"/>
    </location>
</feature>
<dbReference type="InterPro" id="IPR002355">
    <property type="entry name" value="Cu_oxidase_Cu_BS"/>
</dbReference>
<dbReference type="PANTHER" id="PTHR11709">
    <property type="entry name" value="MULTI-COPPER OXIDASE"/>
    <property type="match status" value="1"/>
</dbReference>
<evidence type="ECO:0000256" key="4">
    <source>
        <dbReference type="SAM" id="SignalP"/>
    </source>
</evidence>
<dbReference type="EMBL" id="BAAAZC010000010">
    <property type="protein sequence ID" value="GAA3968221.1"/>
    <property type="molecule type" value="Genomic_DNA"/>
</dbReference>
<feature type="domain" description="Plastocyanin-like" evidence="6">
    <location>
        <begin position="460"/>
        <end position="573"/>
    </location>
</feature>
<name>A0ABP7PML1_9SPHI</name>
<dbReference type="InterPro" id="IPR011707">
    <property type="entry name" value="Cu-oxidase-like_N"/>
</dbReference>
<comment type="caution">
    <text evidence="8">The sequence shown here is derived from an EMBL/GenBank/DDBJ whole genome shotgun (WGS) entry which is preliminary data.</text>
</comment>
<evidence type="ECO:0000259" key="5">
    <source>
        <dbReference type="Pfam" id="PF00394"/>
    </source>
</evidence>
<dbReference type="InterPro" id="IPR034279">
    <property type="entry name" value="CuRO_3_CopA"/>
</dbReference>
<dbReference type="CDD" id="cd13896">
    <property type="entry name" value="CuRO_3_CopA"/>
    <property type="match status" value="1"/>
</dbReference>
<evidence type="ECO:0000313" key="8">
    <source>
        <dbReference type="EMBL" id="GAA3968221.1"/>
    </source>
</evidence>
<keyword evidence="9" id="KW-1185">Reference proteome</keyword>
<keyword evidence="1" id="KW-0479">Metal-binding</keyword>
<dbReference type="SUPFAM" id="SSF49503">
    <property type="entry name" value="Cupredoxins"/>
    <property type="match status" value="3"/>
</dbReference>
<keyword evidence="4" id="KW-0732">Signal</keyword>
<accession>A0ABP7PML1</accession>
<dbReference type="InterPro" id="IPR034282">
    <property type="entry name" value="CuRO_2_CopA"/>
</dbReference>
<dbReference type="Proteomes" id="UP001500742">
    <property type="component" value="Unassembled WGS sequence"/>
</dbReference>
<dbReference type="Gene3D" id="2.60.40.420">
    <property type="entry name" value="Cupredoxins - blue copper proteins"/>
    <property type="match status" value="3"/>
</dbReference>
<dbReference type="PANTHER" id="PTHR11709:SF394">
    <property type="entry name" value="FI03373P-RELATED"/>
    <property type="match status" value="1"/>
</dbReference>
<feature type="domain" description="Plastocyanin-like" evidence="5">
    <location>
        <begin position="172"/>
        <end position="332"/>
    </location>
</feature>
<evidence type="ECO:0000256" key="2">
    <source>
        <dbReference type="ARBA" id="ARBA00023002"/>
    </source>
</evidence>
<dbReference type="InterPro" id="IPR011706">
    <property type="entry name" value="Cu-oxidase_C"/>
</dbReference>
<dbReference type="PROSITE" id="PS00079">
    <property type="entry name" value="MULTICOPPER_OXIDASE1"/>
    <property type="match status" value="2"/>
</dbReference>
<dbReference type="InterPro" id="IPR001117">
    <property type="entry name" value="Cu-oxidase_2nd"/>
</dbReference>
<dbReference type="Pfam" id="PF00394">
    <property type="entry name" value="Cu-oxidase"/>
    <property type="match status" value="1"/>
</dbReference>
<evidence type="ECO:0000259" key="6">
    <source>
        <dbReference type="Pfam" id="PF07731"/>
    </source>
</evidence>
<feature type="domain" description="Plastocyanin-like" evidence="7">
    <location>
        <begin position="54"/>
        <end position="165"/>
    </location>
</feature>
<dbReference type="InterPro" id="IPR033138">
    <property type="entry name" value="Cu_oxidase_CS"/>
</dbReference>
<dbReference type="CDD" id="cd13874">
    <property type="entry name" value="CuRO_2_CopA"/>
    <property type="match status" value="1"/>
</dbReference>
<keyword evidence="3" id="KW-0186">Copper</keyword>
<gene>
    <name evidence="8" type="ORF">GCM10022210_16360</name>
</gene>
<evidence type="ECO:0000256" key="3">
    <source>
        <dbReference type="ARBA" id="ARBA00023008"/>
    </source>
</evidence>
<keyword evidence="2" id="KW-0560">Oxidoreductase</keyword>
<sequence>MKIRFLIIVNLLCSVAAFAQHGGMSMKMGNKEPQKRLPFFIKIGKRDIYHLYIADTTVNYTGKHRPAMAINGSIPAPTLTFTEGDTAEIYVHNEMMMETSIHWHGLILPNRYDGVSYLTTSPVKAGETHLYKFPLVQNGTYWYHSHTMTQQQSGMYGAFIIHKKEEAAMPNYTLLLSDWIDENPEQVQRSLHNATDWYGIRKGSTQNYLEAIKEGHLKTKVTNEWKRMMAMDVSDVAYDRFFSNGKVESQAPQFKAGDKVRLHIVNGGSSTYFWLKYAGGKITVVANDGEDVQPVEVDRLIIAVAETYDVEVTIPQNGSYEFLATPEDRTKYTSSWLGSGEKHAAARLPKLKYFEGMKMMNGMMTMNGDMKEMDGMVMNNQVMDMNTVMYPEITGDAKPTSSTAAMKDMPGMDMSGGSAADKGMANMNMSSSSPTDIVTLNYGMLKATKPTTLPSGPTKLLRFDLTGNMNRYVWTINNKTVSEADKILIKQGENVRIILYNNTMMRHPMHLHGHYFRVLNGQGEYSPLKNTLDIMPMERDTIEFRATESGDWFFHCHILYHMMSGMGRIFSYENSPPNPEIPNPAQAIKKIYADDRHFYATAKLGLESNGSDATASLANTRWKISTLWHLGLNDSKGYESETMVGRYFGQMQWLYAYAGFDYHYKKEAIGERNLFGQVSNKNNRHTVVAGLAYTLPMLFVADARIDGNGKLRFQLGRDDIPLTSRLRFTVMGNTDKEYAVGFRYIMTKYFSLSTHYDSDMGLGGGLTLTY</sequence>
<evidence type="ECO:0000259" key="7">
    <source>
        <dbReference type="Pfam" id="PF07732"/>
    </source>
</evidence>
<protein>
    <recommendedName>
        <fullName evidence="10">Copper oxidase</fullName>
    </recommendedName>
</protein>
<evidence type="ECO:0008006" key="10">
    <source>
        <dbReference type="Google" id="ProtNLM"/>
    </source>
</evidence>
<dbReference type="InterPro" id="IPR008972">
    <property type="entry name" value="Cupredoxin"/>
</dbReference>
<dbReference type="Pfam" id="PF07732">
    <property type="entry name" value="Cu-oxidase_3"/>
    <property type="match status" value="1"/>
</dbReference>
<feature type="chain" id="PRO_5046060670" description="Copper oxidase" evidence="4">
    <location>
        <begin position="20"/>
        <end position="770"/>
    </location>
</feature>